<protein>
    <submittedName>
        <fullName evidence="1">Uncharacterized protein</fullName>
    </submittedName>
</protein>
<dbReference type="Proteomes" id="UP000189857">
    <property type="component" value="Unassembled WGS sequence"/>
</dbReference>
<proteinExistence type="predicted"/>
<reference evidence="1 2" key="1">
    <citation type="submission" date="2017-02" db="EMBL/GenBank/DDBJ databases">
        <authorList>
            <person name="Peterson S.W."/>
        </authorList>
    </citation>
    <scope>NUCLEOTIDE SEQUENCE [LARGE SCALE GENOMIC DNA]</scope>
    <source>
        <strain evidence="1 2">ATCC 17233</strain>
    </source>
</reference>
<dbReference type="RefSeq" id="WP_159444111.1">
    <property type="nucleotide sequence ID" value="NZ_CACZYW010000004.1"/>
</dbReference>
<evidence type="ECO:0000313" key="2">
    <source>
        <dbReference type="Proteomes" id="UP000189857"/>
    </source>
</evidence>
<evidence type="ECO:0000313" key="1">
    <source>
        <dbReference type="EMBL" id="SJZ75090.1"/>
    </source>
</evidence>
<gene>
    <name evidence="1" type="ORF">SAMN02745110_01509</name>
</gene>
<dbReference type="EMBL" id="FUXA01000008">
    <property type="protein sequence ID" value="SJZ75090.1"/>
    <property type="molecule type" value="Genomic_DNA"/>
</dbReference>
<accession>A0A1T4N6Z9</accession>
<organism evidence="1 2">
    <name type="scientific">Eubacterium ruminantium</name>
    <dbReference type="NCBI Taxonomy" id="42322"/>
    <lineage>
        <taxon>Bacteria</taxon>
        <taxon>Bacillati</taxon>
        <taxon>Bacillota</taxon>
        <taxon>Clostridia</taxon>
        <taxon>Eubacteriales</taxon>
        <taxon>Eubacteriaceae</taxon>
        <taxon>Eubacterium</taxon>
    </lineage>
</organism>
<name>A0A1T4N6Z9_9FIRM</name>
<sequence>MIKNLKERLKNNFENIGMANAYSNPIEGDSIFFFHKVEIPAILKESVSSENEEIK</sequence>
<keyword evidence="2" id="KW-1185">Reference proteome</keyword>
<dbReference type="AlphaFoldDB" id="A0A1T4N6Z9"/>